<sequence length="59" mass="6921">MKPKTIVNARLSFVLLRKIFPVKQNFAVTIYKLFVKMCFLKLLTKILFKEGKVKGKMET</sequence>
<name>A0A371I7W2_MUCPR</name>
<protein>
    <submittedName>
        <fullName evidence="1">Uncharacterized protein</fullName>
    </submittedName>
</protein>
<organism evidence="1 2">
    <name type="scientific">Mucuna pruriens</name>
    <name type="common">Velvet bean</name>
    <name type="synonym">Dolichos pruriens</name>
    <dbReference type="NCBI Taxonomy" id="157652"/>
    <lineage>
        <taxon>Eukaryota</taxon>
        <taxon>Viridiplantae</taxon>
        <taxon>Streptophyta</taxon>
        <taxon>Embryophyta</taxon>
        <taxon>Tracheophyta</taxon>
        <taxon>Spermatophyta</taxon>
        <taxon>Magnoliopsida</taxon>
        <taxon>eudicotyledons</taxon>
        <taxon>Gunneridae</taxon>
        <taxon>Pentapetalae</taxon>
        <taxon>rosids</taxon>
        <taxon>fabids</taxon>
        <taxon>Fabales</taxon>
        <taxon>Fabaceae</taxon>
        <taxon>Papilionoideae</taxon>
        <taxon>50 kb inversion clade</taxon>
        <taxon>NPAAA clade</taxon>
        <taxon>indigoferoid/millettioid clade</taxon>
        <taxon>Phaseoleae</taxon>
        <taxon>Mucuna</taxon>
    </lineage>
</organism>
<dbReference type="Proteomes" id="UP000257109">
    <property type="component" value="Unassembled WGS sequence"/>
</dbReference>
<proteinExistence type="predicted"/>
<dbReference type="AlphaFoldDB" id="A0A371I7W2"/>
<reference evidence="1" key="1">
    <citation type="submission" date="2018-05" db="EMBL/GenBank/DDBJ databases">
        <title>Draft genome of Mucuna pruriens seed.</title>
        <authorList>
            <person name="Nnadi N.E."/>
            <person name="Vos R."/>
            <person name="Hasami M.H."/>
            <person name="Devisetty U.K."/>
            <person name="Aguiy J.C."/>
        </authorList>
    </citation>
    <scope>NUCLEOTIDE SEQUENCE [LARGE SCALE GENOMIC DNA]</scope>
    <source>
        <strain evidence="1">JCA_2017</strain>
    </source>
</reference>
<dbReference type="EMBL" id="QJKJ01000703">
    <property type="protein sequence ID" value="RDY11137.1"/>
    <property type="molecule type" value="Genomic_DNA"/>
</dbReference>
<gene>
    <name evidence="1" type="ORF">CR513_04250</name>
</gene>
<evidence type="ECO:0000313" key="1">
    <source>
        <dbReference type="EMBL" id="RDY11137.1"/>
    </source>
</evidence>
<accession>A0A371I7W2</accession>
<evidence type="ECO:0000313" key="2">
    <source>
        <dbReference type="Proteomes" id="UP000257109"/>
    </source>
</evidence>
<comment type="caution">
    <text evidence="1">The sequence shown here is derived from an EMBL/GenBank/DDBJ whole genome shotgun (WGS) entry which is preliminary data.</text>
</comment>
<feature type="non-terminal residue" evidence="1">
    <location>
        <position position="1"/>
    </location>
</feature>
<keyword evidence="2" id="KW-1185">Reference proteome</keyword>